<evidence type="ECO:0000313" key="1">
    <source>
        <dbReference type="EMBL" id="KIL60263.1"/>
    </source>
</evidence>
<evidence type="ECO:0000313" key="2">
    <source>
        <dbReference type="Proteomes" id="UP000054549"/>
    </source>
</evidence>
<dbReference type="AlphaFoldDB" id="A0A0C2WV99"/>
<dbReference type="EMBL" id="KN818301">
    <property type="protein sequence ID" value="KIL60263.1"/>
    <property type="molecule type" value="Genomic_DNA"/>
</dbReference>
<proteinExistence type="predicted"/>
<gene>
    <name evidence="1" type="ORF">M378DRAFT_948956</name>
</gene>
<dbReference type="InParanoid" id="A0A0C2WV99"/>
<organism evidence="1 2">
    <name type="scientific">Amanita muscaria (strain Koide BX008)</name>
    <dbReference type="NCBI Taxonomy" id="946122"/>
    <lineage>
        <taxon>Eukaryota</taxon>
        <taxon>Fungi</taxon>
        <taxon>Dikarya</taxon>
        <taxon>Basidiomycota</taxon>
        <taxon>Agaricomycotina</taxon>
        <taxon>Agaricomycetes</taxon>
        <taxon>Agaricomycetidae</taxon>
        <taxon>Agaricales</taxon>
        <taxon>Pluteineae</taxon>
        <taxon>Amanitaceae</taxon>
        <taxon>Amanita</taxon>
    </lineage>
</organism>
<protein>
    <submittedName>
        <fullName evidence="1">Uncharacterized protein</fullName>
    </submittedName>
</protein>
<keyword evidence="2" id="KW-1185">Reference proteome</keyword>
<dbReference type="Proteomes" id="UP000054549">
    <property type="component" value="Unassembled WGS sequence"/>
</dbReference>
<name>A0A0C2WV99_AMAMK</name>
<reference evidence="1 2" key="1">
    <citation type="submission" date="2014-04" db="EMBL/GenBank/DDBJ databases">
        <title>Evolutionary Origins and Diversification of the Mycorrhizal Mutualists.</title>
        <authorList>
            <consortium name="DOE Joint Genome Institute"/>
            <consortium name="Mycorrhizal Genomics Consortium"/>
            <person name="Kohler A."/>
            <person name="Kuo A."/>
            <person name="Nagy L.G."/>
            <person name="Floudas D."/>
            <person name="Copeland A."/>
            <person name="Barry K.W."/>
            <person name="Cichocki N."/>
            <person name="Veneault-Fourrey C."/>
            <person name="LaButti K."/>
            <person name="Lindquist E.A."/>
            <person name="Lipzen A."/>
            <person name="Lundell T."/>
            <person name="Morin E."/>
            <person name="Murat C."/>
            <person name="Riley R."/>
            <person name="Ohm R."/>
            <person name="Sun H."/>
            <person name="Tunlid A."/>
            <person name="Henrissat B."/>
            <person name="Grigoriev I.V."/>
            <person name="Hibbett D.S."/>
            <person name="Martin F."/>
        </authorList>
    </citation>
    <scope>NUCLEOTIDE SEQUENCE [LARGE SCALE GENOMIC DNA]</scope>
    <source>
        <strain evidence="1 2">Koide BX008</strain>
    </source>
</reference>
<dbReference type="HOGENOM" id="CLU_2132917_0_0_1"/>
<accession>A0A0C2WV99</accession>
<sequence>MQRSEHSPVRGAKLTIPRKAGKTHLVTSKIHRTRTGNPHSVPLDDNTGLADTVAPLSVLLLPEALTSLAFPPNNKPLTSQNLSILSRPPLTLSWCPLNRSTRWPVTGSQMRVQ</sequence>